<dbReference type="SUPFAM" id="SSF101478">
    <property type="entry name" value="ADP-ribosylglycohydrolase"/>
    <property type="match status" value="1"/>
</dbReference>
<organism evidence="3 4">
    <name type="scientific">Streptacidiphilus cavernicola</name>
    <dbReference type="NCBI Taxonomy" id="3342716"/>
    <lineage>
        <taxon>Bacteria</taxon>
        <taxon>Bacillati</taxon>
        <taxon>Actinomycetota</taxon>
        <taxon>Actinomycetes</taxon>
        <taxon>Kitasatosporales</taxon>
        <taxon>Streptomycetaceae</taxon>
        <taxon>Streptacidiphilus</taxon>
    </lineage>
</organism>
<dbReference type="PANTHER" id="PTHR16222">
    <property type="entry name" value="ADP-RIBOSYLGLYCOHYDROLASE"/>
    <property type="match status" value="1"/>
</dbReference>
<dbReference type="PANTHER" id="PTHR16222:SF24">
    <property type="entry name" value="ADP-RIBOSYLHYDROLASE ARH3"/>
    <property type="match status" value="1"/>
</dbReference>
<dbReference type="InterPro" id="IPR036705">
    <property type="entry name" value="Ribosyl_crysJ1_sf"/>
</dbReference>
<protein>
    <submittedName>
        <fullName evidence="3">ADP-ribosylglycohydrolase family protein</fullName>
    </submittedName>
</protein>
<dbReference type="RefSeq" id="WP_030256050.1">
    <property type="nucleotide sequence ID" value="NZ_JBHEZZ010000013.1"/>
</dbReference>
<dbReference type="Proteomes" id="UP001592528">
    <property type="component" value="Unassembled WGS sequence"/>
</dbReference>
<dbReference type="Pfam" id="PF03747">
    <property type="entry name" value="ADP_ribosyl_GH"/>
    <property type="match status" value="1"/>
</dbReference>
<name>A0ABV6URT9_9ACTN</name>
<keyword evidence="4" id="KW-1185">Reference proteome</keyword>
<dbReference type="Gene3D" id="1.10.4080.10">
    <property type="entry name" value="ADP-ribosylation/Crystallin J1"/>
    <property type="match status" value="1"/>
</dbReference>
<comment type="caution">
    <text evidence="3">The sequence shown here is derived from an EMBL/GenBank/DDBJ whole genome shotgun (WGS) entry which is preliminary data.</text>
</comment>
<accession>A0ABV6URT9</accession>
<keyword evidence="2" id="KW-0378">Hydrolase</keyword>
<evidence type="ECO:0000313" key="3">
    <source>
        <dbReference type="EMBL" id="MFC1404152.1"/>
    </source>
</evidence>
<evidence type="ECO:0000313" key="4">
    <source>
        <dbReference type="Proteomes" id="UP001592528"/>
    </source>
</evidence>
<proteinExistence type="inferred from homology"/>
<comment type="similarity">
    <text evidence="1">Belongs to the ADP-ribosylglycohydrolase family.</text>
</comment>
<gene>
    <name evidence="3" type="ORF">ACEZDJ_22940</name>
</gene>
<dbReference type="EMBL" id="JBHEZZ010000013">
    <property type="protein sequence ID" value="MFC1404152.1"/>
    <property type="molecule type" value="Genomic_DNA"/>
</dbReference>
<sequence>MTDQRRLDRIQGCLLGGAIGDALGWPVEFQRLDRILDDHGPSGVTRLVLRAGSGLAEVTDDTQMTLFTAEGLLLAEGRLGGDTGSESVVAAVHAAYQRWFLTQRLSGPSAALDAEEGSLLREPWLYASRAPGNACISGLVENPQLPRIVTTGQVGVVNPDSKGCGTVMRSAPFGLLGLGPERAFRLAADCAQLTHGHPTGQLAAGAFAALVQRLVDGVDPGEAVRRTIAQTAAWPDAHPGATETVTALERAVRLAESGAPGFDLVEQVGLGWIAEECLAIAVHCLLAAAPGPDATSEDLRRALTLSVTHSGDSDSTGAVCGNLLGAAHGLAALPEDWAVQVEGRATVLATGAALHLRSAAVSES</sequence>
<evidence type="ECO:0000256" key="2">
    <source>
        <dbReference type="ARBA" id="ARBA00022801"/>
    </source>
</evidence>
<dbReference type="InterPro" id="IPR005502">
    <property type="entry name" value="Ribosyl_crysJ1"/>
</dbReference>
<reference evidence="3 4" key="1">
    <citation type="submission" date="2024-09" db="EMBL/GenBank/DDBJ databases">
        <authorList>
            <person name="Lee S.D."/>
        </authorList>
    </citation>
    <scope>NUCLEOTIDE SEQUENCE [LARGE SCALE GENOMIC DNA]</scope>
    <source>
        <strain evidence="3 4">N1-5</strain>
    </source>
</reference>
<evidence type="ECO:0000256" key="1">
    <source>
        <dbReference type="ARBA" id="ARBA00010702"/>
    </source>
</evidence>
<dbReference type="InterPro" id="IPR050792">
    <property type="entry name" value="ADP-ribosylglycohydrolase"/>
</dbReference>